<sequence>GAADLIKLAMIKIDESLEKNDLKVDYYYKYMMN</sequence>
<accession>X1IHQ3</accession>
<dbReference type="EMBL" id="BARU01018487">
    <property type="protein sequence ID" value="GAH57078.1"/>
    <property type="molecule type" value="Genomic_DNA"/>
</dbReference>
<name>X1IHQ3_9ZZZZ</name>
<proteinExistence type="predicted"/>
<gene>
    <name evidence="1" type="ORF">S03H2_30558</name>
</gene>
<feature type="non-terminal residue" evidence="1">
    <location>
        <position position="1"/>
    </location>
</feature>
<evidence type="ECO:0000313" key="1">
    <source>
        <dbReference type="EMBL" id="GAH57078.1"/>
    </source>
</evidence>
<reference evidence="1" key="1">
    <citation type="journal article" date="2014" name="Front. Microbiol.">
        <title>High frequency of phylogenetically diverse reductive dehalogenase-homologous genes in deep subseafloor sedimentary metagenomes.</title>
        <authorList>
            <person name="Kawai M."/>
            <person name="Futagami T."/>
            <person name="Toyoda A."/>
            <person name="Takaki Y."/>
            <person name="Nishi S."/>
            <person name="Hori S."/>
            <person name="Arai W."/>
            <person name="Tsubouchi T."/>
            <person name="Morono Y."/>
            <person name="Uchiyama I."/>
            <person name="Ito T."/>
            <person name="Fujiyama A."/>
            <person name="Inagaki F."/>
            <person name="Takami H."/>
        </authorList>
    </citation>
    <scope>NUCLEOTIDE SEQUENCE</scope>
    <source>
        <strain evidence="1">Expedition CK06-06</strain>
    </source>
</reference>
<dbReference type="AlphaFoldDB" id="X1IHQ3"/>
<comment type="caution">
    <text evidence="1">The sequence shown here is derived from an EMBL/GenBank/DDBJ whole genome shotgun (WGS) entry which is preliminary data.</text>
</comment>
<protein>
    <submittedName>
        <fullName evidence="1">Uncharacterized protein</fullName>
    </submittedName>
</protein>
<organism evidence="1">
    <name type="scientific">marine sediment metagenome</name>
    <dbReference type="NCBI Taxonomy" id="412755"/>
    <lineage>
        <taxon>unclassified sequences</taxon>
        <taxon>metagenomes</taxon>
        <taxon>ecological metagenomes</taxon>
    </lineage>
</organism>